<feature type="chain" id="PRO_5035608471" evidence="1">
    <location>
        <begin position="19"/>
        <end position="170"/>
    </location>
</feature>
<dbReference type="AlphaFoldDB" id="A0A815SRY7"/>
<sequence length="170" mass="19153">MNNFFFVSLLILIGLSAAFNIDDITSHNHHHLNQISPINEKQRIFQNAMKNFINTKRSESHSIDDEKQQYPLSHTKTSIESMSADSSLKLPEDFACLEACNTCIEDYPAAIKSSEDCGPVCECANSCSYMSIEQIDIIYGQSASRRAGKGCFLKVYVQLLNNMKNTHHIK</sequence>
<protein>
    <submittedName>
        <fullName evidence="3">Uncharacterized protein</fullName>
    </submittedName>
</protein>
<evidence type="ECO:0000313" key="4">
    <source>
        <dbReference type="Proteomes" id="UP000663870"/>
    </source>
</evidence>
<keyword evidence="1" id="KW-0732">Signal</keyword>
<dbReference type="Proteomes" id="UP000663870">
    <property type="component" value="Unassembled WGS sequence"/>
</dbReference>
<organism evidence="3 4">
    <name type="scientific">Rotaria sordida</name>
    <dbReference type="NCBI Taxonomy" id="392033"/>
    <lineage>
        <taxon>Eukaryota</taxon>
        <taxon>Metazoa</taxon>
        <taxon>Spiralia</taxon>
        <taxon>Gnathifera</taxon>
        <taxon>Rotifera</taxon>
        <taxon>Eurotatoria</taxon>
        <taxon>Bdelloidea</taxon>
        <taxon>Philodinida</taxon>
        <taxon>Philodinidae</taxon>
        <taxon>Rotaria</taxon>
    </lineage>
</organism>
<dbReference type="Proteomes" id="UP000663854">
    <property type="component" value="Unassembled WGS sequence"/>
</dbReference>
<accession>A0A815SRY7</accession>
<evidence type="ECO:0000313" key="2">
    <source>
        <dbReference type="EMBL" id="CAF1218482.1"/>
    </source>
</evidence>
<evidence type="ECO:0000256" key="1">
    <source>
        <dbReference type="SAM" id="SignalP"/>
    </source>
</evidence>
<comment type="caution">
    <text evidence="3">The sequence shown here is derived from an EMBL/GenBank/DDBJ whole genome shotgun (WGS) entry which is preliminary data.</text>
</comment>
<keyword evidence="4" id="KW-1185">Reference proteome</keyword>
<proteinExistence type="predicted"/>
<reference evidence="3" key="1">
    <citation type="submission" date="2021-02" db="EMBL/GenBank/DDBJ databases">
        <authorList>
            <person name="Nowell W R."/>
        </authorList>
    </citation>
    <scope>NUCLEOTIDE SEQUENCE</scope>
</reference>
<name>A0A815SRY7_9BILA</name>
<dbReference type="EMBL" id="CAJNOL010002403">
    <property type="protein sequence ID" value="CAF1497271.1"/>
    <property type="molecule type" value="Genomic_DNA"/>
</dbReference>
<dbReference type="EMBL" id="CAJNOH010001444">
    <property type="protein sequence ID" value="CAF1218482.1"/>
    <property type="molecule type" value="Genomic_DNA"/>
</dbReference>
<evidence type="ECO:0000313" key="3">
    <source>
        <dbReference type="EMBL" id="CAF1497271.1"/>
    </source>
</evidence>
<gene>
    <name evidence="3" type="ORF">JXQ802_LOCUS40204</name>
    <name evidence="2" type="ORF">PYM288_LOCUS25746</name>
</gene>
<feature type="signal peptide" evidence="1">
    <location>
        <begin position="1"/>
        <end position="18"/>
    </location>
</feature>